<name>A0A5J4N5S9_9TREM</name>
<protein>
    <submittedName>
        <fullName evidence="13">Solute carrier family 5 (Sodium-coupled monocarboxylate transporter), member 8/12</fullName>
    </submittedName>
</protein>
<evidence type="ECO:0000256" key="5">
    <source>
        <dbReference type="ARBA" id="ARBA00022692"/>
    </source>
</evidence>
<accession>A0A5J4N5S9</accession>
<proteinExistence type="inferred from homology"/>
<dbReference type="EMBL" id="QNGE01008242">
    <property type="protein sequence ID" value="KAA3670807.1"/>
    <property type="molecule type" value="Genomic_DNA"/>
</dbReference>
<dbReference type="GO" id="GO:0015293">
    <property type="term" value="F:symporter activity"/>
    <property type="evidence" value="ECO:0007669"/>
    <property type="project" value="TreeGrafter"/>
</dbReference>
<keyword evidence="6 12" id="KW-1133">Transmembrane helix</keyword>
<evidence type="ECO:0000256" key="8">
    <source>
        <dbReference type="ARBA" id="ARBA00023065"/>
    </source>
</evidence>
<feature type="transmembrane region" description="Helical" evidence="12">
    <location>
        <begin position="113"/>
        <end position="136"/>
    </location>
</feature>
<dbReference type="PANTHER" id="PTHR42985">
    <property type="entry name" value="SODIUM-COUPLED MONOCARBOXYLATE TRANSPORTER"/>
    <property type="match status" value="1"/>
</dbReference>
<feature type="transmembrane region" description="Helical" evidence="12">
    <location>
        <begin position="236"/>
        <end position="258"/>
    </location>
</feature>
<evidence type="ECO:0000256" key="10">
    <source>
        <dbReference type="ARBA" id="ARBA00023201"/>
    </source>
</evidence>
<dbReference type="Pfam" id="PF00474">
    <property type="entry name" value="SSF"/>
    <property type="match status" value="1"/>
</dbReference>
<evidence type="ECO:0000256" key="6">
    <source>
        <dbReference type="ARBA" id="ARBA00022989"/>
    </source>
</evidence>
<dbReference type="Gene3D" id="1.20.1730.10">
    <property type="entry name" value="Sodium/glucose cotransporter"/>
    <property type="match status" value="1"/>
</dbReference>
<dbReference type="Proteomes" id="UP000324629">
    <property type="component" value="Unassembled WGS sequence"/>
</dbReference>
<feature type="transmembrane region" description="Helical" evidence="12">
    <location>
        <begin position="53"/>
        <end position="78"/>
    </location>
</feature>
<feature type="transmembrane region" description="Helical" evidence="12">
    <location>
        <begin position="148"/>
        <end position="168"/>
    </location>
</feature>
<evidence type="ECO:0000256" key="2">
    <source>
        <dbReference type="ARBA" id="ARBA00006434"/>
    </source>
</evidence>
<dbReference type="PANTHER" id="PTHR42985:SF2">
    <property type="entry name" value="SODIUM-DEPENDENT MULTIVITAMIN TRANSPORTER"/>
    <property type="match status" value="1"/>
</dbReference>
<keyword evidence="14" id="KW-1185">Reference proteome</keyword>
<evidence type="ECO:0000313" key="13">
    <source>
        <dbReference type="EMBL" id="KAA3670807.1"/>
    </source>
</evidence>
<dbReference type="GO" id="GO:0006814">
    <property type="term" value="P:sodium ion transport"/>
    <property type="evidence" value="ECO:0007669"/>
    <property type="project" value="UniProtKB-KW"/>
</dbReference>
<sequence length="275" mass="29290">MNSARRAILLNIPTNAIFLLVQLTAGLVTFAYFEGCDLIKSGLIKKSDQILPYVVMVLFNGVPVVRGLFLSTIFAAALSTVSSGVNSLANVVLEDIIRPFHLLLRKKDLSAKYMTIMAFVLSVLIGLSTVGLAFLIPFMGPRVLQFSFSLFGSTGGPLLAVFTLGMIVPCVNNKGGIAGFLASIIVGLWLSIGAILNPSPSGVLPLSNISCAVGNVSKTVIASVRQTSWSIYSISYLYYTPICLLVALIVSIPVSAIFGELAPVVLVVYGFVVYF</sequence>
<comment type="similarity">
    <text evidence="2 11">Belongs to the sodium:solute symporter (SSF) (TC 2.A.21) family.</text>
</comment>
<gene>
    <name evidence="13" type="ORF">DEA37_0008358</name>
</gene>
<evidence type="ECO:0000256" key="12">
    <source>
        <dbReference type="SAM" id="Phobius"/>
    </source>
</evidence>
<feature type="transmembrane region" description="Helical" evidence="12">
    <location>
        <begin position="175"/>
        <end position="196"/>
    </location>
</feature>
<evidence type="ECO:0000313" key="14">
    <source>
        <dbReference type="Proteomes" id="UP000324629"/>
    </source>
</evidence>
<evidence type="ECO:0000256" key="7">
    <source>
        <dbReference type="ARBA" id="ARBA00023053"/>
    </source>
</evidence>
<organism evidence="13 14">
    <name type="scientific">Paragonimus westermani</name>
    <dbReference type="NCBI Taxonomy" id="34504"/>
    <lineage>
        <taxon>Eukaryota</taxon>
        <taxon>Metazoa</taxon>
        <taxon>Spiralia</taxon>
        <taxon>Lophotrochozoa</taxon>
        <taxon>Platyhelminthes</taxon>
        <taxon>Trematoda</taxon>
        <taxon>Digenea</taxon>
        <taxon>Plagiorchiida</taxon>
        <taxon>Troglotremata</taxon>
        <taxon>Troglotrematidae</taxon>
        <taxon>Paragonimus</taxon>
    </lineage>
</organism>
<evidence type="ECO:0000256" key="3">
    <source>
        <dbReference type="ARBA" id="ARBA00022448"/>
    </source>
</evidence>
<dbReference type="AlphaFoldDB" id="A0A5J4N5S9"/>
<comment type="subcellular location">
    <subcellularLocation>
        <location evidence="1">Cell membrane</location>
        <topology evidence="1">Multi-pass membrane protein</topology>
    </subcellularLocation>
</comment>
<keyword evidence="3" id="KW-0813">Transport</keyword>
<keyword evidence="5 12" id="KW-0812">Transmembrane</keyword>
<evidence type="ECO:0000256" key="1">
    <source>
        <dbReference type="ARBA" id="ARBA00004651"/>
    </source>
</evidence>
<dbReference type="InterPro" id="IPR051163">
    <property type="entry name" value="Sodium:Solute_Symporter_SSF"/>
</dbReference>
<comment type="caution">
    <text evidence="13">The sequence shown here is derived from an EMBL/GenBank/DDBJ whole genome shotgun (WGS) entry which is preliminary data.</text>
</comment>
<evidence type="ECO:0000256" key="11">
    <source>
        <dbReference type="RuleBase" id="RU362091"/>
    </source>
</evidence>
<dbReference type="InterPro" id="IPR001734">
    <property type="entry name" value="Na/solute_symporter"/>
</dbReference>
<dbReference type="GO" id="GO:0005886">
    <property type="term" value="C:plasma membrane"/>
    <property type="evidence" value="ECO:0007669"/>
    <property type="project" value="UniProtKB-SubCell"/>
</dbReference>
<feature type="transmembrane region" description="Helical" evidence="12">
    <location>
        <begin position="12"/>
        <end position="33"/>
    </location>
</feature>
<dbReference type="PROSITE" id="PS50283">
    <property type="entry name" value="NA_SOLUT_SYMP_3"/>
    <property type="match status" value="1"/>
</dbReference>
<reference evidence="13 14" key="1">
    <citation type="journal article" date="2019" name="Gigascience">
        <title>Whole-genome sequence of the oriental lung fluke Paragonimus westermani.</title>
        <authorList>
            <person name="Oey H."/>
            <person name="Zakrzewski M."/>
            <person name="Narain K."/>
            <person name="Devi K.R."/>
            <person name="Agatsuma T."/>
            <person name="Nawaratna S."/>
            <person name="Gobert G.N."/>
            <person name="Jones M.K."/>
            <person name="Ragan M.A."/>
            <person name="McManus D.P."/>
            <person name="Krause L."/>
        </authorList>
    </citation>
    <scope>NUCLEOTIDE SEQUENCE [LARGE SCALE GENOMIC DNA]</scope>
    <source>
        <strain evidence="13 14">IND2009</strain>
    </source>
</reference>
<dbReference type="InterPro" id="IPR038377">
    <property type="entry name" value="Na/Glc_symporter_sf"/>
</dbReference>
<evidence type="ECO:0000256" key="4">
    <source>
        <dbReference type="ARBA" id="ARBA00022475"/>
    </source>
</evidence>
<keyword evidence="7" id="KW-0915">Sodium</keyword>
<keyword evidence="10" id="KW-0739">Sodium transport</keyword>
<keyword evidence="8" id="KW-0406">Ion transport</keyword>
<keyword evidence="4" id="KW-1003">Cell membrane</keyword>
<evidence type="ECO:0000256" key="9">
    <source>
        <dbReference type="ARBA" id="ARBA00023136"/>
    </source>
</evidence>
<keyword evidence="9 12" id="KW-0472">Membrane</keyword>